<evidence type="ECO:0000313" key="3">
    <source>
        <dbReference type="Proteomes" id="UP001241758"/>
    </source>
</evidence>
<keyword evidence="3" id="KW-1185">Reference proteome</keyword>
<evidence type="ECO:0008006" key="4">
    <source>
        <dbReference type="Google" id="ProtNLM"/>
    </source>
</evidence>
<organism evidence="2 3">
    <name type="scientific">Actinoplanes sandaracinus</name>
    <dbReference type="NCBI Taxonomy" id="3045177"/>
    <lineage>
        <taxon>Bacteria</taxon>
        <taxon>Bacillati</taxon>
        <taxon>Actinomycetota</taxon>
        <taxon>Actinomycetes</taxon>
        <taxon>Micromonosporales</taxon>
        <taxon>Micromonosporaceae</taxon>
        <taxon>Actinoplanes</taxon>
    </lineage>
</organism>
<sequence>MTDSHADELGTLFKEDFALPVTDAFIAGVHRGVRRRRTMRAVAGGGAVLATAGVAALVFTLVGPGGSAPLPAATGPIAAASSTPPSTVDPISELLDGYRVTFVPAGLEAGSPANGSATYPVSKDTLHNDGSAPATEHPTAAVADRMYVLPNGANWLNISVLRPERTTAGADREQVTEWLAGWALKGTKVTETYQLPAGRAQLAAAKGSEVTAHHVVITAPDGAVIIVGGNGNVPVADLKAVAAGLLPR</sequence>
<feature type="transmembrane region" description="Helical" evidence="1">
    <location>
        <begin position="41"/>
        <end position="62"/>
    </location>
</feature>
<name>A0ABT6X2E7_9ACTN</name>
<keyword evidence="1" id="KW-0812">Transmembrane</keyword>
<keyword evidence="1" id="KW-1133">Transmembrane helix</keyword>
<proteinExistence type="predicted"/>
<reference evidence="2 3" key="1">
    <citation type="submission" date="2023-05" db="EMBL/GenBank/DDBJ databases">
        <title>Actinoplanes sp. NEAU-A12 genome sequencing.</title>
        <authorList>
            <person name="Wang Z.-S."/>
        </authorList>
    </citation>
    <scope>NUCLEOTIDE SEQUENCE [LARGE SCALE GENOMIC DNA]</scope>
    <source>
        <strain evidence="2 3">NEAU-A12</strain>
    </source>
</reference>
<gene>
    <name evidence="2" type="ORF">QLQ12_46420</name>
</gene>
<comment type="caution">
    <text evidence="2">The sequence shown here is derived from an EMBL/GenBank/DDBJ whole genome shotgun (WGS) entry which is preliminary data.</text>
</comment>
<dbReference type="EMBL" id="JASCTH010000069">
    <property type="protein sequence ID" value="MDI6106026.1"/>
    <property type="molecule type" value="Genomic_DNA"/>
</dbReference>
<keyword evidence="1" id="KW-0472">Membrane</keyword>
<accession>A0ABT6X2E7</accession>
<evidence type="ECO:0000256" key="1">
    <source>
        <dbReference type="SAM" id="Phobius"/>
    </source>
</evidence>
<dbReference type="Proteomes" id="UP001241758">
    <property type="component" value="Unassembled WGS sequence"/>
</dbReference>
<dbReference type="RefSeq" id="WP_282767486.1">
    <property type="nucleotide sequence ID" value="NZ_JASCTH010000069.1"/>
</dbReference>
<evidence type="ECO:0000313" key="2">
    <source>
        <dbReference type="EMBL" id="MDI6106026.1"/>
    </source>
</evidence>
<protein>
    <recommendedName>
        <fullName evidence="4">DUF4245 domain-containing protein</fullName>
    </recommendedName>
</protein>